<dbReference type="Proteomes" id="UP000247586">
    <property type="component" value="Chromosome"/>
</dbReference>
<organism evidence="1 2">
    <name type="scientific">Metallosphaera hakonensis JCM 8857 = DSM 7519</name>
    <dbReference type="NCBI Taxonomy" id="1293036"/>
    <lineage>
        <taxon>Archaea</taxon>
        <taxon>Thermoproteota</taxon>
        <taxon>Thermoprotei</taxon>
        <taxon>Sulfolobales</taxon>
        <taxon>Sulfolobaceae</taxon>
        <taxon>Metallosphaera</taxon>
    </lineage>
</organism>
<protein>
    <submittedName>
        <fullName evidence="1">Uncharacterized protein</fullName>
    </submittedName>
</protein>
<sequence length="102" mass="11975">MDTGGFPEALMIGKEQVDVIYNDILFKDIMFRYKIREMEKFKDFSRSLISYYSSEVSLSRLAKIVEVDKKTIDLWSYGLENSYLNLFPPQVRGKTQGEINFQ</sequence>
<evidence type="ECO:0000313" key="2">
    <source>
        <dbReference type="Proteomes" id="UP000247586"/>
    </source>
</evidence>
<dbReference type="PANTHER" id="PTHR33295:SF19">
    <property type="entry name" value="ARCHAEAL ATPASE"/>
    <property type="match status" value="1"/>
</dbReference>
<gene>
    <name evidence="1" type="ORF">DFR87_01105</name>
</gene>
<dbReference type="AlphaFoldDB" id="A0A2U9IR61"/>
<dbReference type="KEGG" id="mhk:DFR87_01105"/>
<evidence type="ECO:0000313" key="1">
    <source>
        <dbReference type="EMBL" id="AWR98531.1"/>
    </source>
</evidence>
<dbReference type="GeneID" id="36833897"/>
<proteinExistence type="predicted"/>
<reference evidence="2" key="2">
    <citation type="submission" date="2020-03" db="EMBL/GenBank/DDBJ databases">
        <title>Complete Genome Sequences of Extremely Thermoacidophilic, Metal-Mobilizing Type-Strain Members of the Archaeal Family Sulfolobaceae: Acidianus brierleyi DSM-1651T, Acidianus sulfidivorans DSM-18786T, Metallosphaera hakonensis DSM-7519T, and Metallosphaera prunae DSM-10039T.</title>
        <authorList>
            <person name="Counts J.A."/>
            <person name="Kelly R.M."/>
        </authorList>
    </citation>
    <scope>NUCLEOTIDE SEQUENCE [LARGE SCALE GENOMIC DNA]</scope>
    <source>
        <strain evidence="2">HO1-1</strain>
    </source>
</reference>
<reference evidence="1 2" key="1">
    <citation type="submission" date="2018-05" db="EMBL/GenBank/DDBJ databases">
        <title>Complete Genome Sequences of Extremely Thermoacidophilic, Metal-Mobilizing Type-Strain Members of the Archaeal Family Sulfolobaceae: Acidianus brierleyi DSM-1651T, Acidianus sulfidivorans DSM-18786T, Metallosphaera hakonensis DSM-7519T, and Metallosphaera prunae DSM-10039T.</title>
        <authorList>
            <person name="Counts J.A."/>
            <person name="Kelly R.M."/>
        </authorList>
    </citation>
    <scope>NUCLEOTIDE SEQUENCE [LARGE SCALE GENOMIC DNA]</scope>
    <source>
        <strain evidence="1 2">HO1-1</strain>
    </source>
</reference>
<dbReference type="STRING" id="1293036.GCA_001315825_02585"/>
<dbReference type="PANTHER" id="PTHR33295">
    <property type="entry name" value="ATPASE"/>
    <property type="match status" value="1"/>
</dbReference>
<dbReference type="EMBL" id="CP029287">
    <property type="protein sequence ID" value="AWR98531.1"/>
    <property type="molecule type" value="Genomic_DNA"/>
</dbReference>
<reference evidence="2" key="3">
    <citation type="submission" date="2020-03" db="EMBL/GenBank/DDBJ databases">
        <title>Sequencing and Assembly of Multiple Reported Metal-Biooxidizing Members of the Extremely Thermoacidophilic Archaeal Family Sulfolobaceae.</title>
        <authorList>
            <person name="Counts J.A."/>
            <person name="Kelly R.M."/>
        </authorList>
    </citation>
    <scope>NUCLEOTIDE SEQUENCE [LARGE SCALE GENOMIC DNA]</scope>
    <source>
        <strain evidence="2">HO1-1</strain>
    </source>
</reference>
<keyword evidence="2" id="KW-1185">Reference proteome</keyword>
<name>A0A2U9IR61_9CREN</name>
<dbReference type="RefSeq" id="WP_110368729.1">
    <property type="nucleotide sequence ID" value="NZ_CP029287.2"/>
</dbReference>
<accession>A0A2U9IR61</accession>